<sequence>MSELLERIHGEIRARLAASAAAVRESERLEAALAALDGVEPDVQRRRPAALRGARSRSEPKAIAQRAPRGANREAALRVIGERPGIGAGDLAAATGIKRAVLYALLTRLVEQGELVKHVPVDGPAGYALATIDPTVTPVSSDAPAKADADLETQPADGHAQPRPDGGTAGETSPPDIAAVPAAATPDEKPVTPAPRTRRRAKAKPAAVAAPEADVASAPPGSERPADAEVSTPADGTSPPDHDPGARATPVTSAPAATRRAAKPRSATRAPRRAKPKPAA</sequence>
<proteinExistence type="predicted"/>
<dbReference type="SUPFAM" id="SSF46785">
    <property type="entry name" value="Winged helix' DNA-binding domain"/>
    <property type="match status" value="1"/>
</dbReference>
<feature type="compositionally biased region" description="Low complexity" evidence="1">
    <location>
        <begin position="204"/>
        <end position="220"/>
    </location>
</feature>
<evidence type="ECO:0000313" key="2">
    <source>
        <dbReference type="EMBL" id="MDA0167054.1"/>
    </source>
</evidence>
<evidence type="ECO:0000256" key="1">
    <source>
        <dbReference type="SAM" id="MobiDB-lite"/>
    </source>
</evidence>
<feature type="compositionally biased region" description="Low complexity" evidence="1">
    <location>
        <begin position="246"/>
        <end position="269"/>
    </location>
</feature>
<feature type="compositionally biased region" description="Basic residues" evidence="1">
    <location>
        <begin position="270"/>
        <end position="280"/>
    </location>
</feature>
<dbReference type="EMBL" id="JAPDOD010000085">
    <property type="protein sequence ID" value="MDA0167054.1"/>
    <property type="molecule type" value="Genomic_DNA"/>
</dbReference>
<feature type="region of interest" description="Disordered" evidence="1">
    <location>
        <begin position="139"/>
        <end position="280"/>
    </location>
</feature>
<evidence type="ECO:0000313" key="3">
    <source>
        <dbReference type="Proteomes" id="UP001149140"/>
    </source>
</evidence>
<dbReference type="InterPro" id="IPR036390">
    <property type="entry name" value="WH_DNA-bd_sf"/>
</dbReference>
<reference evidence="2" key="1">
    <citation type="submission" date="2022-10" db="EMBL/GenBank/DDBJ databases">
        <title>The WGS of Solirubrobacter ginsenosidimutans DSM 21036.</title>
        <authorList>
            <person name="Jiang Z."/>
        </authorList>
    </citation>
    <scope>NUCLEOTIDE SEQUENCE</scope>
    <source>
        <strain evidence="2">DSM 21036</strain>
    </source>
</reference>
<organism evidence="2 3">
    <name type="scientific">Solirubrobacter ginsenosidimutans</name>
    <dbReference type="NCBI Taxonomy" id="490573"/>
    <lineage>
        <taxon>Bacteria</taxon>
        <taxon>Bacillati</taxon>
        <taxon>Actinomycetota</taxon>
        <taxon>Thermoleophilia</taxon>
        <taxon>Solirubrobacterales</taxon>
        <taxon>Solirubrobacteraceae</taxon>
        <taxon>Solirubrobacter</taxon>
    </lineage>
</organism>
<gene>
    <name evidence="2" type="ORF">OM076_42730</name>
</gene>
<keyword evidence="3" id="KW-1185">Reference proteome</keyword>
<name>A0A9X3S5Q9_9ACTN</name>
<comment type="caution">
    <text evidence="2">The sequence shown here is derived from an EMBL/GenBank/DDBJ whole genome shotgun (WGS) entry which is preliminary data.</text>
</comment>
<dbReference type="AlphaFoldDB" id="A0A9X3S5Q9"/>
<dbReference type="Proteomes" id="UP001149140">
    <property type="component" value="Unassembled WGS sequence"/>
</dbReference>
<protein>
    <submittedName>
        <fullName evidence="2">Uncharacterized protein</fullName>
    </submittedName>
</protein>
<dbReference type="RefSeq" id="WP_270046306.1">
    <property type="nucleotide sequence ID" value="NZ_JAPDOD010000085.1"/>
</dbReference>
<accession>A0A9X3S5Q9</accession>